<comment type="caution">
    <text evidence="2">The sequence shown here is derived from an EMBL/GenBank/DDBJ whole genome shotgun (WGS) entry which is preliminary data.</text>
</comment>
<protein>
    <submittedName>
        <fullName evidence="2">Uncharacterized protein</fullName>
    </submittedName>
</protein>
<feature type="compositionally biased region" description="Basic and acidic residues" evidence="1">
    <location>
        <begin position="9"/>
        <end position="21"/>
    </location>
</feature>
<dbReference type="EMBL" id="AZNH01000003">
    <property type="protein sequence ID" value="KID91584.1"/>
    <property type="molecule type" value="Genomic_DNA"/>
</dbReference>
<evidence type="ECO:0000313" key="2">
    <source>
        <dbReference type="EMBL" id="KID91584.1"/>
    </source>
</evidence>
<dbReference type="Proteomes" id="UP000031192">
    <property type="component" value="Unassembled WGS sequence"/>
</dbReference>
<evidence type="ECO:0000256" key="1">
    <source>
        <dbReference type="SAM" id="MobiDB-lite"/>
    </source>
</evidence>
<evidence type="ECO:0000313" key="3">
    <source>
        <dbReference type="Proteomes" id="UP000031192"/>
    </source>
</evidence>
<proteinExistence type="predicted"/>
<sequence length="118" mass="12461">MSSSEAEMGDAHLGLEYEENRSGLLGPQGVGFRRGSQVDDGTHQGQDGAPLEARDSGVVRGVYFQRRVPRCVARLPTGAWASCGRYSFSVAVSAAADGDGVVCIVGKDKESIEDLDVD</sequence>
<accession>A0A0B4IBH2</accession>
<keyword evidence="3" id="KW-1185">Reference proteome</keyword>
<gene>
    <name evidence="2" type="ORF">MGU_01554</name>
</gene>
<dbReference type="HOGENOM" id="CLU_2197566_0_0_1"/>
<reference evidence="2 3" key="1">
    <citation type="journal article" date="2014" name="Proc. Natl. Acad. Sci. U.S.A.">
        <title>Trajectory and genomic determinants of fungal-pathogen speciation and host adaptation.</title>
        <authorList>
            <person name="Hu X."/>
            <person name="Xiao G."/>
            <person name="Zheng P."/>
            <person name="Shang Y."/>
            <person name="Su Y."/>
            <person name="Zhang X."/>
            <person name="Liu X."/>
            <person name="Zhan S."/>
            <person name="St Leger R.J."/>
            <person name="Wang C."/>
        </authorList>
    </citation>
    <scope>NUCLEOTIDE SEQUENCE [LARGE SCALE GENOMIC DNA]</scope>
    <source>
        <strain evidence="2 3">ARSEF 977</strain>
    </source>
</reference>
<organism evidence="2 3">
    <name type="scientific">Metarhizium guizhouense (strain ARSEF 977)</name>
    <dbReference type="NCBI Taxonomy" id="1276136"/>
    <lineage>
        <taxon>Eukaryota</taxon>
        <taxon>Fungi</taxon>
        <taxon>Dikarya</taxon>
        <taxon>Ascomycota</taxon>
        <taxon>Pezizomycotina</taxon>
        <taxon>Sordariomycetes</taxon>
        <taxon>Hypocreomycetidae</taxon>
        <taxon>Hypocreales</taxon>
        <taxon>Clavicipitaceae</taxon>
        <taxon>Metarhizium</taxon>
    </lineage>
</organism>
<feature type="region of interest" description="Disordered" evidence="1">
    <location>
        <begin position="1"/>
        <end position="53"/>
    </location>
</feature>
<dbReference type="AlphaFoldDB" id="A0A0B4IBH2"/>
<name>A0A0B4IBH2_METGA</name>